<comment type="similarity">
    <text evidence="1">Belongs to the FLZ family.</text>
</comment>
<comment type="caution">
    <text evidence="5">The sequence shown here is derived from an EMBL/GenBank/DDBJ whole genome shotgun (WGS) entry which is preliminary data.</text>
</comment>
<gene>
    <name evidence="5" type="ORF">KSP39_PZI004413</name>
</gene>
<dbReference type="EMBL" id="JBBWWQ010000003">
    <property type="protein sequence ID" value="KAK8951013.1"/>
    <property type="molecule type" value="Genomic_DNA"/>
</dbReference>
<feature type="domain" description="FLZ-type" evidence="4">
    <location>
        <begin position="74"/>
        <end position="118"/>
    </location>
</feature>
<proteinExistence type="inferred from homology"/>
<protein>
    <recommendedName>
        <fullName evidence="4">FLZ-type domain-containing protein</fullName>
    </recommendedName>
</protein>
<dbReference type="InterPro" id="IPR007650">
    <property type="entry name" value="Zf-FLZ_dom"/>
</dbReference>
<dbReference type="Proteomes" id="UP001418222">
    <property type="component" value="Unassembled WGS sequence"/>
</dbReference>
<dbReference type="GO" id="GO:0046872">
    <property type="term" value="F:metal ion binding"/>
    <property type="evidence" value="ECO:0007669"/>
    <property type="project" value="UniProtKB-KW"/>
</dbReference>
<sequence length="122" mass="13398">MELPYSISSLSSTTSLSSSFSPTSSSSIFDLPHTWIPPHPPSEASAAQPKMPAVEFWLEEGGDEPEPADTEPTGGNFFESCRLCRRELVAGHAAYVCAGVEAAFCREDCRRIWMQMEETFCS</sequence>
<feature type="region of interest" description="Disordered" evidence="3">
    <location>
        <begin position="1"/>
        <end position="24"/>
    </location>
</feature>
<evidence type="ECO:0000313" key="6">
    <source>
        <dbReference type="Proteomes" id="UP001418222"/>
    </source>
</evidence>
<organism evidence="5 6">
    <name type="scientific">Platanthera zijinensis</name>
    <dbReference type="NCBI Taxonomy" id="2320716"/>
    <lineage>
        <taxon>Eukaryota</taxon>
        <taxon>Viridiplantae</taxon>
        <taxon>Streptophyta</taxon>
        <taxon>Embryophyta</taxon>
        <taxon>Tracheophyta</taxon>
        <taxon>Spermatophyta</taxon>
        <taxon>Magnoliopsida</taxon>
        <taxon>Liliopsida</taxon>
        <taxon>Asparagales</taxon>
        <taxon>Orchidaceae</taxon>
        <taxon>Orchidoideae</taxon>
        <taxon>Orchideae</taxon>
        <taxon>Orchidinae</taxon>
        <taxon>Platanthera</taxon>
    </lineage>
</organism>
<dbReference type="Pfam" id="PF04570">
    <property type="entry name" value="zf-FLZ"/>
    <property type="match status" value="1"/>
</dbReference>
<keyword evidence="6" id="KW-1185">Reference proteome</keyword>
<accession>A0AAP0GC34</accession>
<dbReference type="AlphaFoldDB" id="A0AAP0GC34"/>
<reference evidence="5 6" key="1">
    <citation type="journal article" date="2022" name="Nat. Plants">
        <title>Genomes of leafy and leafless Platanthera orchids illuminate the evolution of mycoheterotrophy.</title>
        <authorList>
            <person name="Li M.H."/>
            <person name="Liu K.W."/>
            <person name="Li Z."/>
            <person name="Lu H.C."/>
            <person name="Ye Q.L."/>
            <person name="Zhang D."/>
            <person name="Wang J.Y."/>
            <person name="Li Y.F."/>
            <person name="Zhong Z.M."/>
            <person name="Liu X."/>
            <person name="Yu X."/>
            <person name="Liu D.K."/>
            <person name="Tu X.D."/>
            <person name="Liu B."/>
            <person name="Hao Y."/>
            <person name="Liao X.Y."/>
            <person name="Jiang Y.T."/>
            <person name="Sun W.H."/>
            <person name="Chen J."/>
            <person name="Chen Y.Q."/>
            <person name="Ai Y."/>
            <person name="Zhai J.W."/>
            <person name="Wu S.S."/>
            <person name="Zhou Z."/>
            <person name="Hsiao Y.Y."/>
            <person name="Wu W.L."/>
            <person name="Chen Y.Y."/>
            <person name="Lin Y.F."/>
            <person name="Hsu J.L."/>
            <person name="Li C.Y."/>
            <person name="Wang Z.W."/>
            <person name="Zhao X."/>
            <person name="Zhong W.Y."/>
            <person name="Ma X.K."/>
            <person name="Ma L."/>
            <person name="Huang J."/>
            <person name="Chen G.Z."/>
            <person name="Huang M.Z."/>
            <person name="Huang L."/>
            <person name="Peng D.H."/>
            <person name="Luo Y.B."/>
            <person name="Zou S.Q."/>
            <person name="Chen S.P."/>
            <person name="Lan S."/>
            <person name="Tsai W.C."/>
            <person name="Van de Peer Y."/>
            <person name="Liu Z.J."/>
        </authorList>
    </citation>
    <scope>NUCLEOTIDE SEQUENCE [LARGE SCALE GENOMIC DNA]</scope>
    <source>
        <strain evidence="5">Lor287</strain>
    </source>
</reference>
<evidence type="ECO:0000259" key="4">
    <source>
        <dbReference type="Pfam" id="PF04570"/>
    </source>
</evidence>
<evidence type="ECO:0000256" key="2">
    <source>
        <dbReference type="ARBA" id="ARBA00022723"/>
    </source>
</evidence>
<evidence type="ECO:0000313" key="5">
    <source>
        <dbReference type="EMBL" id="KAK8951013.1"/>
    </source>
</evidence>
<evidence type="ECO:0000256" key="3">
    <source>
        <dbReference type="SAM" id="MobiDB-lite"/>
    </source>
</evidence>
<evidence type="ECO:0000256" key="1">
    <source>
        <dbReference type="ARBA" id="ARBA00009374"/>
    </source>
</evidence>
<name>A0AAP0GC34_9ASPA</name>
<keyword evidence="2" id="KW-0479">Metal-binding</keyword>